<evidence type="ECO:0000313" key="7">
    <source>
        <dbReference type="Proteomes" id="UP001302949"/>
    </source>
</evidence>
<keyword evidence="3 4" id="KW-0326">Glycosidase</keyword>
<evidence type="ECO:0000256" key="3">
    <source>
        <dbReference type="ARBA" id="ARBA00023295"/>
    </source>
</evidence>
<sequence length="561" mass="65565">MKKILISSVILGLVLALGGLWIARKSIISTYEDDLSKRFYEPILGFYDKTGTVKKEVFPVKHFTITWKNTGLWFDNTALAKTLSGDTAVFFTIETWSKNSIFSRADQNVIEKVLTGEFDQKTKELAQILSKTNKPVFVRWNPAMELPEYQYPWQFQSPPAYIKAFNHFATQLKKEAPNVKIVWGPAGYAGDSEYWPGEKLVDCISITLSEKKQMDSVSFHQAILREIKEKLHRMRFMNKPIIILGAKEKMPFAFQQSWIQEGTKDERIFTNTIYSSQNFVPDSVTKPKRSKMILGVYDPLEKLTQLPALQVEHLFTDWGEIQKGEIHKKIQAVVARKHDIILTVEPWKDVKKMNDPDVLQNVLKGQYDSEINMLYELIEKTPQKVYLRWAHEMEIPIHRYTWQSQDPVVYINAYRYFMLFRKNKPKNILRVWGPAGDRGSIDWWPGDDVVDFISFAIYGLPDKNITDYQKQELFSDIFNRKFYRMRFANKPIFITEFGVKGPKNYQNRWMQNAAETLKNNKNVFGVSYFNQHDTPDAWGKIKAPDWSIDATTFQNFYTHLE</sequence>
<comment type="similarity">
    <text evidence="1 4">Belongs to the glycosyl hydrolase 26 family.</text>
</comment>
<dbReference type="InterPro" id="IPR017853">
    <property type="entry name" value="GH"/>
</dbReference>
<dbReference type="PANTHER" id="PTHR40079:SF4">
    <property type="entry name" value="GH26 DOMAIN-CONTAINING PROTEIN-RELATED"/>
    <property type="match status" value="1"/>
</dbReference>
<gene>
    <name evidence="6" type="ORF">VB248_21220</name>
</gene>
<name>A0ABU5QFQ1_9BACT</name>
<dbReference type="SUPFAM" id="SSF51445">
    <property type="entry name" value="(Trans)glycosidases"/>
    <property type="match status" value="2"/>
</dbReference>
<evidence type="ECO:0000256" key="2">
    <source>
        <dbReference type="ARBA" id="ARBA00022801"/>
    </source>
</evidence>
<evidence type="ECO:0000256" key="4">
    <source>
        <dbReference type="PROSITE-ProRule" id="PRU01100"/>
    </source>
</evidence>
<comment type="caution">
    <text evidence="6">The sequence shown here is derived from an EMBL/GenBank/DDBJ whole genome shotgun (WGS) entry which is preliminary data.</text>
</comment>
<feature type="active site" description="Proton donor" evidence="4">
    <location>
        <position position="392"/>
    </location>
</feature>
<dbReference type="PANTHER" id="PTHR40079">
    <property type="entry name" value="MANNAN ENDO-1,4-BETA-MANNOSIDASE E-RELATED"/>
    <property type="match status" value="1"/>
</dbReference>
<keyword evidence="2 4" id="KW-0378">Hydrolase</keyword>
<evidence type="ECO:0000313" key="6">
    <source>
        <dbReference type="EMBL" id="MEA5141690.1"/>
    </source>
</evidence>
<feature type="active site" description="Nucleophile" evidence="4">
    <location>
        <position position="496"/>
    </location>
</feature>
<dbReference type="EMBL" id="JAYFUM010000030">
    <property type="protein sequence ID" value="MEA5141690.1"/>
    <property type="molecule type" value="Genomic_DNA"/>
</dbReference>
<organism evidence="6 7">
    <name type="scientific">Arcicella rigui</name>
    <dbReference type="NCBI Taxonomy" id="797020"/>
    <lineage>
        <taxon>Bacteria</taxon>
        <taxon>Pseudomonadati</taxon>
        <taxon>Bacteroidota</taxon>
        <taxon>Cytophagia</taxon>
        <taxon>Cytophagales</taxon>
        <taxon>Flectobacillaceae</taxon>
        <taxon>Arcicella</taxon>
    </lineage>
</organism>
<evidence type="ECO:0000259" key="5">
    <source>
        <dbReference type="PROSITE" id="PS51764"/>
    </source>
</evidence>
<accession>A0ABU5QFQ1</accession>
<dbReference type="PROSITE" id="PS51764">
    <property type="entry name" value="GH26"/>
    <property type="match status" value="1"/>
</dbReference>
<proteinExistence type="inferred from homology"/>
<feature type="domain" description="GH26" evidence="5">
    <location>
        <begin position="244"/>
        <end position="561"/>
    </location>
</feature>
<dbReference type="Gene3D" id="3.20.20.80">
    <property type="entry name" value="Glycosidases"/>
    <property type="match status" value="2"/>
</dbReference>
<keyword evidence="7" id="KW-1185">Reference proteome</keyword>
<protein>
    <recommendedName>
        <fullName evidence="5">GH26 domain-containing protein</fullName>
    </recommendedName>
</protein>
<dbReference type="InterPro" id="IPR000805">
    <property type="entry name" value="Glyco_hydro_26"/>
</dbReference>
<reference evidence="6 7" key="1">
    <citation type="submission" date="2023-12" db="EMBL/GenBank/DDBJ databases">
        <title>Novel species of the genus Arcicella isolated from rivers.</title>
        <authorList>
            <person name="Lu H."/>
        </authorList>
    </citation>
    <scope>NUCLEOTIDE SEQUENCE [LARGE SCALE GENOMIC DNA]</scope>
    <source>
        <strain evidence="6 7">KCTC 23307</strain>
    </source>
</reference>
<dbReference type="InterPro" id="IPR022790">
    <property type="entry name" value="GH26_dom"/>
</dbReference>
<dbReference type="RefSeq" id="WP_323298844.1">
    <property type="nucleotide sequence ID" value="NZ_JAYFUM010000030.1"/>
</dbReference>
<dbReference type="Proteomes" id="UP001302949">
    <property type="component" value="Unassembled WGS sequence"/>
</dbReference>
<evidence type="ECO:0000256" key="1">
    <source>
        <dbReference type="ARBA" id="ARBA00007754"/>
    </source>
</evidence>